<dbReference type="Pfam" id="PF00270">
    <property type="entry name" value="DEAD"/>
    <property type="match status" value="1"/>
</dbReference>
<evidence type="ECO:0000256" key="1">
    <source>
        <dbReference type="ARBA" id="ARBA00022741"/>
    </source>
</evidence>
<dbReference type="GO" id="GO:0003724">
    <property type="term" value="F:RNA helicase activity"/>
    <property type="evidence" value="ECO:0007669"/>
    <property type="project" value="TreeGrafter"/>
</dbReference>
<dbReference type="InterPro" id="IPR027417">
    <property type="entry name" value="P-loop_NTPase"/>
</dbReference>
<organism evidence="5 6">
    <name type="scientific">Daucus carota subsp. sativus</name>
    <name type="common">Carrot</name>
    <dbReference type="NCBI Taxonomy" id="79200"/>
    <lineage>
        <taxon>Eukaryota</taxon>
        <taxon>Viridiplantae</taxon>
        <taxon>Streptophyta</taxon>
        <taxon>Embryophyta</taxon>
        <taxon>Tracheophyta</taxon>
        <taxon>Spermatophyta</taxon>
        <taxon>Magnoliopsida</taxon>
        <taxon>eudicotyledons</taxon>
        <taxon>Gunneridae</taxon>
        <taxon>Pentapetalae</taxon>
        <taxon>asterids</taxon>
        <taxon>campanulids</taxon>
        <taxon>Apiales</taxon>
        <taxon>Apiaceae</taxon>
        <taxon>Apioideae</taxon>
        <taxon>Scandiceae</taxon>
        <taxon>Daucinae</taxon>
        <taxon>Daucus</taxon>
        <taxon>Daucus sect. Daucus</taxon>
    </lineage>
</organism>
<evidence type="ECO:0000313" key="6">
    <source>
        <dbReference type="Proteomes" id="UP000077755"/>
    </source>
</evidence>
<keyword evidence="6" id="KW-1185">Reference proteome</keyword>
<keyword evidence="4" id="KW-0067">ATP-binding</keyword>
<dbReference type="GO" id="GO:0003676">
    <property type="term" value="F:nucleic acid binding"/>
    <property type="evidence" value="ECO:0007669"/>
    <property type="project" value="InterPro"/>
</dbReference>
<dbReference type="SMART" id="SM00487">
    <property type="entry name" value="DEXDc"/>
    <property type="match status" value="1"/>
</dbReference>
<reference evidence="5" key="1">
    <citation type="journal article" date="2016" name="Nat. Genet.">
        <title>A high-quality carrot genome assembly provides new insights into carotenoid accumulation and asterid genome evolution.</title>
        <authorList>
            <person name="Iorizzo M."/>
            <person name="Ellison S."/>
            <person name="Senalik D."/>
            <person name="Zeng P."/>
            <person name="Satapoomin P."/>
            <person name="Huang J."/>
            <person name="Bowman M."/>
            <person name="Iovene M."/>
            <person name="Sanseverino W."/>
            <person name="Cavagnaro P."/>
            <person name="Yildiz M."/>
            <person name="Macko-Podgorni A."/>
            <person name="Moranska E."/>
            <person name="Grzebelus E."/>
            <person name="Grzebelus D."/>
            <person name="Ashrafi H."/>
            <person name="Zheng Z."/>
            <person name="Cheng S."/>
            <person name="Spooner D."/>
            <person name="Van Deynze A."/>
            <person name="Simon P."/>
        </authorList>
    </citation>
    <scope>NUCLEOTIDE SEQUENCE</scope>
    <source>
        <tissue evidence="5">Leaf</tissue>
    </source>
</reference>
<evidence type="ECO:0000256" key="2">
    <source>
        <dbReference type="ARBA" id="ARBA00022801"/>
    </source>
</evidence>
<keyword evidence="1" id="KW-0547">Nucleotide-binding</keyword>
<dbReference type="InterPro" id="IPR050079">
    <property type="entry name" value="DEAD_box_RNA_helicase"/>
</dbReference>
<dbReference type="InterPro" id="IPR001650">
    <property type="entry name" value="Helicase_C-like"/>
</dbReference>
<dbReference type="KEGG" id="dcr:108216217"/>
<dbReference type="OrthoDB" id="10261375at2759"/>
<reference evidence="5" key="2">
    <citation type="submission" date="2022-03" db="EMBL/GenBank/DDBJ databases">
        <title>Draft title - Genomic analysis of global carrot germplasm unveils the trajectory of domestication and the origin of high carotenoid orange carrot.</title>
        <authorList>
            <person name="Iorizzo M."/>
            <person name="Ellison S."/>
            <person name="Senalik D."/>
            <person name="Macko-Podgorni A."/>
            <person name="Grzebelus D."/>
            <person name="Bostan H."/>
            <person name="Rolling W."/>
            <person name="Curaba J."/>
            <person name="Simon P."/>
        </authorList>
    </citation>
    <scope>NUCLEOTIDE SEQUENCE</scope>
    <source>
        <tissue evidence="5">Leaf</tissue>
    </source>
</reference>
<accession>A0A165A719</accession>
<name>A0A165A719_DAUCS</name>
<evidence type="ECO:0000256" key="3">
    <source>
        <dbReference type="ARBA" id="ARBA00022806"/>
    </source>
</evidence>
<dbReference type="GO" id="GO:0005829">
    <property type="term" value="C:cytosol"/>
    <property type="evidence" value="ECO:0007669"/>
    <property type="project" value="TreeGrafter"/>
</dbReference>
<evidence type="ECO:0000313" key="5">
    <source>
        <dbReference type="EMBL" id="WOG95783.1"/>
    </source>
</evidence>
<gene>
    <name evidence="5" type="ORF">DCAR_0415111</name>
</gene>
<dbReference type="InterPro" id="IPR011545">
    <property type="entry name" value="DEAD/DEAH_box_helicase_dom"/>
</dbReference>
<dbReference type="Gramene" id="KZM97019">
    <property type="protein sequence ID" value="KZM97019"/>
    <property type="gene ID" value="DCAR_015619"/>
</dbReference>
<dbReference type="GO" id="GO:0005524">
    <property type="term" value="F:ATP binding"/>
    <property type="evidence" value="ECO:0007669"/>
    <property type="project" value="UniProtKB-KW"/>
</dbReference>
<dbReference type="PROSITE" id="PS51194">
    <property type="entry name" value="HELICASE_CTER"/>
    <property type="match status" value="1"/>
</dbReference>
<dbReference type="PANTHER" id="PTHR47959:SF8">
    <property type="entry name" value="RNA HELICASE"/>
    <property type="match status" value="1"/>
</dbReference>
<dbReference type="PANTHER" id="PTHR47959">
    <property type="entry name" value="ATP-DEPENDENT RNA HELICASE RHLE-RELATED"/>
    <property type="match status" value="1"/>
</dbReference>
<dbReference type="SUPFAM" id="SSF52540">
    <property type="entry name" value="P-loop containing nucleoside triphosphate hydrolases"/>
    <property type="match status" value="2"/>
</dbReference>
<dbReference type="PROSITE" id="PS51192">
    <property type="entry name" value="HELICASE_ATP_BIND_1"/>
    <property type="match status" value="1"/>
</dbReference>
<keyword evidence="2" id="KW-0378">Hydrolase</keyword>
<dbReference type="AlphaFoldDB" id="A0A165A719"/>
<evidence type="ECO:0000256" key="4">
    <source>
        <dbReference type="ARBA" id="ARBA00022840"/>
    </source>
</evidence>
<protein>
    <submittedName>
        <fullName evidence="5">Uncharacterized protein</fullName>
    </submittedName>
</protein>
<dbReference type="InterPro" id="IPR014001">
    <property type="entry name" value="Helicase_ATP-bd"/>
</dbReference>
<keyword evidence="3" id="KW-0347">Helicase</keyword>
<dbReference type="EMBL" id="CP093346">
    <property type="protein sequence ID" value="WOG95783.1"/>
    <property type="molecule type" value="Genomic_DNA"/>
</dbReference>
<dbReference type="Gene3D" id="3.40.50.300">
    <property type="entry name" value="P-loop containing nucleotide triphosphate hydrolases"/>
    <property type="match status" value="2"/>
</dbReference>
<dbReference type="Pfam" id="PF00271">
    <property type="entry name" value="Helicase_C"/>
    <property type="match status" value="1"/>
</dbReference>
<dbReference type="GO" id="GO:0016787">
    <property type="term" value="F:hydrolase activity"/>
    <property type="evidence" value="ECO:0007669"/>
    <property type="project" value="UniProtKB-KW"/>
</dbReference>
<dbReference type="Proteomes" id="UP000077755">
    <property type="component" value="Chromosome 4"/>
</dbReference>
<sequence>MSDDFESLGLSSNIIEGCTRNGYNRPYRLHQDVIPGILSGRDVVVLAPSCSARILSFVAPLLDKLNRQPSINSIRALILTPTKDLALEIVKIVRVVAQFTGLRIGLLVGDNKTESLFEELTLQNPDVMIATPDNLKGHLSHVKDMLLHNVECIVLYEVDCLLSLGFAKHLRQILFHINQKHQTLLFVKEIPHEIPPALVYFFKSVTQDPAIVRHHSQIRSTLKLIFFTLSEEEKSAAVLYLINERIRCDEKTLLFVPTEDHAEFLKLMFMDKGIEPSICYRNMDRDERILEVSRFKEGKSMLLITTDVAYQIMITPLADNVISWDFPTPKRFLFRVMKTAMHGPGTAYSFVTREDIPYVLNFRFFLLEELTAAPAPTEEQIMRDADMLEVVSEIDQANARAGDILYGRLPPIKADIYADIVRKLLDASPELKSMVLQQ</sequence>
<proteinExistence type="predicted"/>